<dbReference type="GO" id="GO:0005886">
    <property type="term" value="C:plasma membrane"/>
    <property type="evidence" value="ECO:0007669"/>
    <property type="project" value="UniProtKB-SubCell"/>
</dbReference>
<dbReference type="EMBL" id="UINC01096135">
    <property type="protein sequence ID" value="SVC52771.1"/>
    <property type="molecule type" value="Genomic_DNA"/>
</dbReference>
<gene>
    <name evidence="10" type="ORF">METZ01_LOCUS305625</name>
</gene>
<evidence type="ECO:0000256" key="5">
    <source>
        <dbReference type="ARBA" id="ARBA00022927"/>
    </source>
</evidence>
<keyword evidence="8 9" id="KW-0472">Membrane</keyword>
<evidence type="ECO:0000256" key="3">
    <source>
        <dbReference type="ARBA" id="ARBA00022475"/>
    </source>
</evidence>
<keyword evidence="2" id="KW-0813">Transport</keyword>
<dbReference type="AlphaFoldDB" id="A0A382MZK9"/>
<evidence type="ECO:0000256" key="9">
    <source>
        <dbReference type="SAM" id="Phobius"/>
    </source>
</evidence>
<accession>A0A382MZK9</accession>
<comment type="subcellular location">
    <subcellularLocation>
        <location evidence="1">Cell membrane</location>
        <topology evidence="1">Single-pass membrane protein</topology>
    </subcellularLocation>
</comment>
<keyword evidence="5" id="KW-0653">Protein transport</keyword>
<dbReference type="PRINTS" id="PR01853">
    <property type="entry name" value="YAJCTRNLCASE"/>
</dbReference>
<keyword evidence="7" id="KW-0811">Translocation</keyword>
<organism evidence="10">
    <name type="scientific">marine metagenome</name>
    <dbReference type="NCBI Taxonomy" id="408172"/>
    <lineage>
        <taxon>unclassified sequences</taxon>
        <taxon>metagenomes</taxon>
        <taxon>ecological metagenomes</taxon>
    </lineage>
</organism>
<evidence type="ECO:0000256" key="6">
    <source>
        <dbReference type="ARBA" id="ARBA00022989"/>
    </source>
</evidence>
<dbReference type="NCBIfam" id="TIGR00739">
    <property type="entry name" value="yajC"/>
    <property type="match status" value="1"/>
</dbReference>
<evidence type="ECO:0000256" key="2">
    <source>
        <dbReference type="ARBA" id="ARBA00022448"/>
    </source>
</evidence>
<feature type="transmembrane region" description="Helical" evidence="9">
    <location>
        <begin position="20"/>
        <end position="36"/>
    </location>
</feature>
<evidence type="ECO:0000256" key="8">
    <source>
        <dbReference type="ARBA" id="ARBA00023136"/>
    </source>
</evidence>
<dbReference type="PANTHER" id="PTHR33909:SF1">
    <property type="entry name" value="SEC TRANSLOCON ACCESSORY COMPLEX SUBUNIT YAJC"/>
    <property type="match status" value="1"/>
</dbReference>
<name>A0A382MZK9_9ZZZZ</name>
<dbReference type="SMART" id="SM01323">
    <property type="entry name" value="YajC"/>
    <property type="match status" value="1"/>
</dbReference>
<dbReference type="PANTHER" id="PTHR33909">
    <property type="entry name" value="SEC TRANSLOCON ACCESSORY COMPLEX SUBUNIT YAJC"/>
    <property type="match status" value="1"/>
</dbReference>
<dbReference type="GO" id="GO:0015031">
    <property type="term" value="P:protein transport"/>
    <property type="evidence" value="ECO:0007669"/>
    <property type="project" value="UniProtKB-KW"/>
</dbReference>
<reference evidence="10" key="1">
    <citation type="submission" date="2018-05" db="EMBL/GenBank/DDBJ databases">
        <authorList>
            <person name="Lanie J.A."/>
            <person name="Ng W.-L."/>
            <person name="Kazmierczak K.M."/>
            <person name="Andrzejewski T.M."/>
            <person name="Davidsen T.M."/>
            <person name="Wayne K.J."/>
            <person name="Tettelin H."/>
            <person name="Glass J.I."/>
            <person name="Rusch D."/>
            <person name="Podicherti R."/>
            <person name="Tsui H.-C.T."/>
            <person name="Winkler M.E."/>
        </authorList>
    </citation>
    <scope>NUCLEOTIDE SEQUENCE</scope>
</reference>
<sequence length="116" mass="12575">MNFNLLFAGGQNSTGGGLMAYLPFILILAIMYLLMIRPQAKRQKEKQKMLEALKKGDRIVTIGGIHGTVSGFKGKDKKAVIIKIDNSTSMTLNRSAVAGLTDKVDDSATEMLEAKS</sequence>
<dbReference type="InterPro" id="IPR003849">
    <property type="entry name" value="Preprotein_translocase_YajC"/>
</dbReference>
<evidence type="ECO:0008006" key="11">
    <source>
        <dbReference type="Google" id="ProtNLM"/>
    </source>
</evidence>
<keyword evidence="3" id="KW-1003">Cell membrane</keyword>
<evidence type="ECO:0000256" key="4">
    <source>
        <dbReference type="ARBA" id="ARBA00022692"/>
    </source>
</evidence>
<keyword evidence="6 9" id="KW-1133">Transmembrane helix</keyword>
<proteinExistence type="predicted"/>
<keyword evidence="4 9" id="KW-0812">Transmembrane</keyword>
<evidence type="ECO:0000313" key="10">
    <source>
        <dbReference type="EMBL" id="SVC52771.1"/>
    </source>
</evidence>
<protein>
    <recommendedName>
        <fullName evidence="11">Preprotein translocase subunit YajC</fullName>
    </recommendedName>
</protein>
<evidence type="ECO:0000256" key="1">
    <source>
        <dbReference type="ARBA" id="ARBA00004162"/>
    </source>
</evidence>
<evidence type="ECO:0000256" key="7">
    <source>
        <dbReference type="ARBA" id="ARBA00023010"/>
    </source>
</evidence>
<dbReference type="Pfam" id="PF02699">
    <property type="entry name" value="YajC"/>
    <property type="match status" value="1"/>
</dbReference>